<evidence type="ECO:0000256" key="5">
    <source>
        <dbReference type="ARBA" id="ARBA00023242"/>
    </source>
</evidence>
<dbReference type="PROSITE" id="PS50157">
    <property type="entry name" value="ZINC_FINGER_C2H2_2"/>
    <property type="match status" value="5"/>
</dbReference>
<name>A0ABU7AR35_9TELE</name>
<sequence>MSSVQHLRDFISERLTAAAEEIFGVFERTIVQYEEEMDRQRRLLDVTWRPDSSFQRTDLPQPFPYVEEGFPANQHLRTQEENSSLDQEDPERPQVKQEDEELCISQEEAQVGLKQEADTLILALTCEGSSHSEPEPSRDRFLFDAVSGAESRDQGGSWSKHSESAGNPELNRNRNSENQNKADRSDWTLKCDVCGKAFNKASELRAHYRIHTGEKPFSCPTCQKAFTFKSNLRVHMRTHTNEAPFSCQTCGKVFKHRSSLMVHCRSHTGERPYVCATCGKRFTDKSSLKQHSVTHTGDRMYSCALCGRGFNRSSYLLQHMKVHTPESFSNIS</sequence>
<comment type="caution">
    <text evidence="9">The sequence shown here is derived from an EMBL/GenBank/DDBJ whole genome shotgun (WGS) entry which is preliminary data.</text>
</comment>
<dbReference type="SMART" id="SM00355">
    <property type="entry name" value="ZnF_C2H2"/>
    <property type="match status" value="5"/>
</dbReference>
<keyword evidence="2" id="KW-0677">Repeat</keyword>
<feature type="region of interest" description="Disordered" evidence="7">
    <location>
        <begin position="77"/>
        <end position="99"/>
    </location>
</feature>
<feature type="domain" description="C2H2-type" evidence="8">
    <location>
        <begin position="217"/>
        <end position="244"/>
    </location>
</feature>
<dbReference type="Pfam" id="PF00096">
    <property type="entry name" value="zf-C2H2"/>
    <property type="match status" value="5"/>
</dbReference>
<dbReference type="PANTHER" id="PTHR14003">
    <property type="entry name" value="TRANSCRIPTIONAL REPRESSOR PROTEIN YY"/>
    <property type="match status" value="1"/>
</dbReference>
<dbReference type="InterPro" id="IPR036236">
    <property type="entry name" value="Znf_C2H2_sf"/>
</dbReference>
<evidence type="ECO:0000256" key="3">
    <source>
        <dbReference type="ARBA" id="ARBA00022771"/>
    </source>
</evidence>
<dbReference type="InterPro" id="IPR013087">
    <property type="entry name" value="Znf_C2H2_type"/>
</dbReference>
<feature type="domain" description="C2H2-type" evidence="8">
    <location>
        <begin position="245"/>
        <end position="272"/>
    </location>
</feature>
<dbReference type="Proteomes" id="UP001345963">
    <property type="component" value="Unassembled WGS sequence"/>
</dbReference>
<evidence type="ECO:0000256" key="4">
    <source>
        <dbReference type="ARBA" id="ARBA00022833"/>
    </source>
</evidence>
<dbReference type="PROSITE" id="PS00028">
    <property type="entry name" value="ZINC_FINGER_C2H2_1"/>
    <property type="match status" value="5"/>
</dbReference>
<proteinExistence type="predicted"/>
<evidence type="ECO:0000256" key="1">
    <source>
        <dbReference type="ARBA" id="ARBA00022723"/>
    </source>
</evidence>
<evidence type="ECO:0000256" key="7">
    <source>
        <dbReference type="SAM" id="MobiDB-lite"/>
    </source>
</evidence>
<evidence type="ECO:0000256" key="2">
    <source>
        <dbReference type="ARBA" id="ARBA00022737"/>
    </source>
</evidence>
<evidence type="ECO:0000313" key="10">
    <source>
        <dbReference type="Proteomes" id="UP001345963"/>
    </source>
</evidence>
<feature type="domain" description="C2H2-type" evidence="8">
    <location>
        <begin position="301"/>
        <end position="328"/>
    </location>
</feature>
<keyword evidence="1" id="KW-0479">Metal-binding</keyword>
<dbReference type="Gene3D" id="3.30.160.60">
    <property type="entry name" value="Classic Zinc Finger"/>
    <property type="match status" value="5"/>
</dbReference>
<protein>
    <recommendedName>
        <fullName evidence="8">C2H2-type domain-containing protein</fullName>
    </recommendedName>
</protein>
<evidence type="ECO:0000313" key="9">
    <source>
        <dbReference type="EMBL" id="MED6240597.1"/>
    </source>
</evidence>
<feature type="domain" description="C2H2-type" evidence="8">
    <location>
        <begin position="189"/>
        <end position="216"/>
    </location>
</feature>
<keyword evidence="3 6" id="KW-0863">Zinc-finger</keyword>
<dbReference type="SUPFAM" id="SSF57667">
    <property type="entry name" value="beta-beta-alpha zinc fingers"/>
    <property type="match status" value="3"/>
</dbReference>
<keyword evidence="10" id="KW-1185">Reference proteome</keyword>
<dbReference type="PANTHER" id="PTHR14003:SF23">
    <property type="entry name" value="ZINC FINGER PROTEIN 143"/>
    <property type="match status" value="1"/>
</dbReference>
<dbReference type="EMBL" id="JAHUTI010025099">
    <property type="protein sequence ID" value="MED6240597.1"/>
    <property type="molecule type" value="Genomic_DNA"/>
</dbReference>
<feature type="compositionally biased region" description="Basic and acidic residues" evidence="7">
    <location>
        <begin position="171"/>
        <end position="182"/>
    </location>
</feature>
<feature type="region of interest" description="Disordered" evidence="7">
    <location>
        <begin position="150"/>
        <end position="182"/>
    </location>
</feature>
<evidence type="ECO:0000259" key="8">
    <source>
        <dbReference type="PROSITE" id="PS50157"/>
    </source>
</evidence>
<evidence type="ECO:0000256" key="6">
    <source>
        <dbReference type="PROSITE-ProRule" id="PRU00042"/>
    </source>
</evidence>
<reference evidence="9 10" key="1">
    <citation type="submission" date="2021-07" db="EMBL/GenBank/DDBJ databases">
        <authorList>
            <person name="Palmer J.M."/>
        </authorList>
    </citation>
    <scope>NUCLEOTIDE SEQUENCE [LARGE SCALE GENOMIC DNA]</scope>
    <source>
        <strain evidence="9 10">AT_MEX2019</strain>
        <tissue evidence="9">Muscle</tissue>
    </source>
</reference>
<gene>
    <name evidence="9" type="ORF">ATANTOWER_024099</name>
</gene>
<organism evidence="9 10">
    <name type="scientific">Ataeniobius toweri</name>
    <dbReference type="NCBI Taxonomy" id="208326"/>
    <lineage>
        <taxon>Eukaryota</taxon>
        <taxon>Metazoa</taxon>
        <taxon>Chordata</taxon>
        <taxon>Craniata</taxon>
        <taxon>Vertebrata</taxon>
        <taxon>Euteleostomi</taxon>
        <taxon>Actinopterygii</taxon>
        <taxon>Neopterygii</taxon>
        <taxon>Teleostei</taxon>
        <taxon>Neoteleostei</taxon>
        <taxon>Acanthomorphata</taxon>
        <taxon>Ovalentaria</taxon>
        <taxon>Atherinomorphae</taxon>
        <taxon>Cyprinodontiformes</taxon>
        <taxon>Goodeidae</taxon>
        <taxon>Ataeniobius</taxon>
    </lineage>
</organism>
<accession>A0ABU7AR35</accession>
<feature type="domain" description="C2H2-type" evidence="8">
    <location>
        <begin position="273"/>
        <end position="300"/>
    </location>
</feature>
<keyword evidence="5" id="KW-0539">Nucleus</keyword>
<keyword evidence="4" id="KW-0862">Zinc</keyword>